<sequence>MGYYLFKTGANYTDISTGNDVRYSTVQTQIPLFPAQRHRSDDRGANCSGFSHRHMLSAGQPTLPVSVKNNDLKLTHSGYGATGTHGTRPAKPQYAERLAVLPWQVNHSSTEDRQLNEILAAGKQLYQAAQRVRCRVQRQEALPMVQKQLYSRGLGWCVVMVFSVVAHWARYCLAGRDMCPCSLVDNGADLLWHQAQDNQEQTQVYQSPQVPRRSHAFHQRRYSRHIDFPKATSIPKKRSAGVTKRSLKKCYTYFGKGRGGYQREIPCAQPEEYHQKVSRQSLRVPWRYSYTGVQPEKCLTDRIKERCKIAHADVKKSHKDTIATQMVLKIDSFTCLCPPPEGARVTIVPPHPLQPSLDKTHTKPSTRHLFASVITAAPGTHDATAQPLMPITGMAAGKTPAENIWPGVRKKLIFSPRFDVGYQPRLSIARNISPTDDVKIEKMYDFSCIDERSDMSSIDIVRQIGRTLSNPLKQLGTESQIIHHHNIQGRGCPPHRQSQNLADMLDKAGSILVQVLTLLPHSQPLAVLQLIVGPALEVFSDGLEGKPLDLQKIEGIDQQIMFMTKQIIKTYSADEISILYDKSKADKDITGPLSRSFNNRKFSYKDKRIGINVKGNEYPLQKDINGNPFVLQGGTEQIVFFNTRSGVWDFAGPKVKDSRSITEQEIKKIYGKPLGEFLENSKYDLIIDESDSQILIFSKASGESFKAVMMEGFIVPVEQIKAGPNGNKKLTLTAAKDSARRKVLLLRESGWMFEEESAKVDDNLAIILNIKRDEITYSADKVLSVIQDDGLCYDAQGHSYLKFKDRYHAIHWIANDKYVLDSSVDTFIEQKDNSFTLVSAYDVIFSQQTVSVGVESLESVSHLAIESEAYQYLTSQGKRIDTIPVAQIGPGIYIDAVHRKIFSANGLFFEVSHYDGNGLDIECDQFEANQPAISLYLLNDVFYRVRDNYEYSPENYSEIVNCHNRRAVESSSTGCIPIFMTKELDSLFKKNIARNVISRKNILNKSVISYDDNKFPQLYISTETGNLYFLHDGHYFNAEWVSEGDRNNPLGIPVLRLFIKNFAFRLKKEIALIVSEKNQLKFEIKTVRDYLSEKLHIKNEFSKKLIFMLKYKHVSDFKTISSAVNEVILSKKFYLSKMTRFYSPEISESQIHSLVVNKLYPNSVINAASNRVVFFKLNMINEHHPLYLRKGSQEIDEYINFIKDNIIPETIYNLENINADYETYLSSILKTNNIDFLVQFASALRKRLITITNNLNADSIYLTDLIKNPIAGYHSPAHKEVLYYEPILTPEQRGRGNVAIALTDRSKRIFINLDKLYYVDPTHPDVTLRKKTATDVITTLLHEASHIGGITTDIVYFPRENGEIIPVLSSIDDMVQKIAEGRIINKQDFNKLNQDYFTSISVYRSLKKSVFENAQLAYIAENDPGYLAHLLLNTADGIAQITRDLYKLAFTRQMINIEISR</sequence>
<accession>A0A4R3YV44</accession>
<organism evidence="1 2">
    <name type="scientific">Biostraticola tofi</name>
    <dbReference type="NCBI Taxonomy" id="466109"/>
    <lineage>
        <taxon>Bacteria</taxon>
        <taxon>Pseudomonadati</taxon>
        <taxon>Pseudomonadota</taxon>
        <taxon>Gammaproteobacteria</taxon>
        <taxon>Enterobacterales</taxon>
        <taxon>Bruguierivoracaceae</taxon>
        <taxon>Biostraticola</taxon>
    </lineage>
</organism>
<proteinExistence type="predicted"/>
<reference evidence="1 2" key="1">
    <citation type="submission" date="2019-03" db="EMBL/GenBank/DDBJ databases">
        <title>Genomic Encyclopedia of Type Strains, Phase IV (KMG-IV): sequencing the most valuable type-strain genomes for metagenomic binning, comparative biology and taxonomic classification.</title>
        <authorList>
            <person name="Goeker M."/>
        </authorList>
    </citation>
    <scope>NUCLEOTIDE SEQUENCE [LARGE SCALE GENOMIC DNA]</scope>
    <source>
        <strain evidence="1 2">DSM 19580</strain>
    </source>
</reference>
<evidence type="ECO:0000313" key="2">
    <source>
        <dbReference type="Proteomes" id="UP000295719"/>
    </source>
</evidence>
<evidence type="ECO:0000313" key="1">
    <source>
        <dbReference type="EMBL" id="TCV95244.1"/>
    </source>
</evidence>
<dbReference type="EMBL" id="SMCR01000006">
    <property type="protein sequence ID" value="TCV95244.1"/>
    <property type="molecule type" value="Genomic_DNA"/>
</dbReference>
<name>A0A4R3YV44_9GAMM</name>
<keyword evidence="2" id="KW-1185">Reference proteome</keyword>
<gene>
    <name evidence="1" type="ORF">EDC52_106175</name>
</gene>
<protein>
    <submittedName>
        <fullName evidence="1">Uncharacterized protein</fullName>
    </submittedName>
</protein>
<dbReference type="Proteomes" id="UP000295719">
    <property type="component" value="Unassembled WGS sequence"/>
</dbReference>
<dbReference type="OrthoDB" id="6522471at2"/>
<dbReference type="RefSeq" id="WP_131865925.1">
    <property type="nucleotide sequence ID" value="NZ_SMCR01000006.1"/>
</dbReference>
<comment type="caution">
    <text evidence="1">The sequence shown here is derived from an EMBL/GenBank/DDBJ whole genome shotgun (WGS) entry which is preliminary data.</text>
</comment>